<evidence type="ECO:0000313" key="2">
    <source>
        <dbReference type="EMBL" id="AOS65624.1"/>
    </source>
</evidence>
<sequence>MQTEATAMSTDRFTNWRTSTYTGEGNCVEVGHGPGFVGIRDTKDRGGGTLVVEQKSFAAFLARSKSGGFRPKYR</sequence>
<accession>A0AAC9N0I3</accession>
<evidence type="ECO:0000313" key="3">
    <source>
        <dbReference type="Proteomes" id="UP000095210"/>
    </source>
</evidence>
<organism evidence="2 3">
    <name type="scientific">Actinoalloteichus hymeniacidonis</name>
    <dbReference type="NCBI Taxonomy" id="340345"/>
    <lineage>
        <taxon>Bacteria</taxon>
        <taxon>Bacillati</taxon>
        <taxon>Actinomycetota</taxon>
        <taxon>Actinomycetes</taxon>
        <taxon>Pseudonocardiales</taxon>
        <taxon>Pseudonocardiaceae</taxon>
        <taxon>Actinoalloteichus</taxon>
    </lineage>
</organism>
<dbReference type="AlphaFoldDB" id="A0AAC9N0I3"/>
<dbReference type="KEGG" id="ahm:TL08_24230"/>
<keyword evidence="3" id="KW-1185">Reference proteome</keyword>
<dbReference type="Pfam" id="PF04149">
    <property type="entry name" value="DUF397"/>
    <property type="match status" value="1"/>
</dbReference>
<protein>
    <submittedName>
        <fullName evidence="2">DUF397 family protein</fullName>
    </submittedName>
</protein>
<dbReference type="RefSeq" id="WP_311734448.1">
    <property type="nucleotide sequence ID" value="NZ_JACHIS010000001.1"/>
</dbReference>
<feature type="domain" description="DUF397" evidence="1">
    <location>
        <begin position="15"/>
        <end position="63"/>
    </location>
</feature>
<gene>
    <name evidence="2" type="ORF">TL08_24230</name>
</gene>
<evidence type="ECO:0000259" key="1">
    <source>
        <dbReference type="Pfam" id="PF04149"/>
    </source>
</evidence>
<dbReference type="Proteomes" id="UP000095210">
    <property type="component" value="Chromosome"/>
</dbReference>
<dbReference type="EMBL" id="CP014859">
    <property type="protein sequence ID" value="AOS65624.1"/>
    <property type="molecule type" value="Genomic_DNA"/>
</dbReference>
<name>A0AAC9N0I3_9PSEU</name>
<dbReference type="InterPro" id="IPR007278">
    <property type="entry name" value="DUF397"/>
</dbReference>
<proteinExistence type="predicted"/>
<reference evidence="3" key="1">
    <citation type="submission" date="2016-03" db="EMBL/GenBank/DDBJ databases">
        <title>Complete genome sequence of the type strain Actinoalloteichus hymeniacidonis DSM 45092.</title>
        <authorList>
            <person name="Schaffert L."/>
            <person name="Albersmeier A."/>
            <person name="Winkler A."/>
            <person name="Kalinowski J."/>
            <person name="Zotchev S."/>
            <person name="Ruckert C."/>
        </authorList>
    </citation>
    <scope>NUCLEOTIDE SEQUENCE [LARGE SCALE GENOMIC DNA]</scope>
    <source>
        <strain evidence="3">HPA177(T) (DSM 45092(T))</strain>
    </source>
</reference>